<evidence type="ECO:0000313" key="2">
    <source>
        <dbReference type="Proteomes" id="UP000239560"/>
    </source>
</evidence>
<accession>A0A2T0ADN0</accession>
<dbReference type="Gene3D" id="3.80.10.10">
    <property type="entry name" value="Ribonuclease Inhibitor"/>
    <property type="match status" value="1"/>
</dbReference>
<name>A0A2T0ADN0_RHOTO</name>
<sequence length="795" mass="88686">MRKYWSAFDTTVSYAQKLGDATSQMLNNGVELAQGLLGRPPTPPPAVQPSRWNDLLVDVLKRIFEQLYLAHGNEQAPHSYLFLNKRAFTVAFPIWNAALTVPAHSPDFQDAFFKRISLQDPSDDVLRIYLRSLTLAAPEIYPGLFCRLLGTLAQLTSLTIAGHAKFTTLPPEFLDALKSMKRLSFLGLHDVDFPATSDVDLSCDVPSLRQLDLGGSVTLAPLAGGLGCIKSLTMRSGDLGGQHIPWSTLSRLLLRPKDGFAFDCQPFIDSLREYFVDEVNPPLPLERLELRFPALLDLADVELEGQFCIHDLCRIFEDLGMSKLKSLVLADIKSFGWPEASFALSHVVALELSGTCELYEGLCLNNFLKFLQSFPSLQFLRLCGFRFSSYEPLEDTAATIARLESHELAIYYPHLTAMLFALQSTQVTEVRYRAEQENLEMRWRRAEGEMFKGEHLMDMPSNEYHESKAIRPFALELCLLNKRIFDVAYPIHASRLHVPAGPYMHDAVLHGLLTTPGAAAYVRVLEHSLKSEIARLASHILGDCRNVTSFSILSGDSEKCGDSDEPTGLPAEPIRMFVRRLFIVPANIPDVVLEYQGESNFVRDLGALILDSVRPFRLFAIVIADRLSKQDAPLALEHVSLRLSGGEYAASSTAAYIGYRDLRSLLEIFSNTSIKSLELSDMHARSCTGLRPAAQLPNISSLTIQGRYSLVETFPALTTLHLRLLLSPFQSRGPVALVRAAANSAELVQLHRKGIGMSNVTAWTVECDGRKVRMWRETGGTLEWTWSHAEYRLAE</sequence>
<comment type="caution">
    <text evidence="1">The sequence shown here is derived from an EMBL/GenBank/DDBJ whole genome shotgun (WGS) entry which is preliminary data.</text>
</comment>
<dbReference type="Proteomes" id="UP000239560">
    <property type="component" value="Unassembled WGS sequence"/>
</dbReference>
<organism evidence="1 2">
    <name type="scientific">Rhodotorula toruloides</name>
    <name type="common">Yeast</name>
    <name type="synonym">Rhodosporidium toruloides</name>
    <dbReference type="NCBI Taxonomy" id="5286"/>
    <lineage>
        <taxon>Eukaryota</taxon>
        <taxon>Fungi</taxon>
        <taxon>Dikarya</taxon>
        <taxon>Basidiomycota</taxon>
        <taxon>Pucciniomycotina</taxon>
        <taxon>Microbotryomycetes</taxon>
        <taxon>Sporidiobolales</taxon>
        <taxon>Sporidiobolaceae</taxon>
        <taxon>Rhodotorula</taxon>
    </lineage>
</organism>
<reference evidence="1 2" key="1">
    <citation type="journal article" date="2018" name="Elife">
        <title>Functional genomics of lipid metabolism in the oleaginous yeast Rhodosporidium toruloides.</title>
        <authorList>
            <person name="Coradetti S.T."/>
            <person name="Pinel D."/>
            <person name="Geiselman G."/>
            <person name="Ito M."/>
            <person name="Mondo S."/>
            <person name="Reilly M.C."/>
            <person name="Cheng Y.F."/>
            <person name="Bauer S."/>
            <person name="Grigoriev I."/>
            <person name="Gladden J.M."/>
            <person name="Simmons B.A."/>
            <person name="Brem R."/>
            <person name="Arkin A.P."/>
            <person name="Skerker J.M."/>
        </authorList>
    </citation>
    <scope>NUCLEOTIDE SEQUENCE [LARGE SCALE GENOMIC DNA]</scope>
    <source>
        <strain evidence="1 2">NBRC 0880</strain>
    </source>
</reference>
<gene>
    <name evidence="1" type="ORF">AAT19DRAFT_13133</name>
</gene>
<dbReference type="OrthoDB" id="10273861at2759"/>
<dbReference type="InterPro" id="IPR032675">
    <property type="entry name" value="LRR_dom_sf"/>
</dbReference>
<proteinExistence type="predicted"/>
<protein>
    <submittedName>
        <fullName evidence="1">Proteophosphoglycan 5</fullName>
    </submittedName>
</protein>
<evidence type="ECO:0000313" key="1">
    <source>
        <dbReference type="EMBL" id="PRQ76111.1"/>
    </source>
</evidence>
<dbReference type="AlphaFoldDB" id="A0A2T0ADN0"/>
<dbReference type="EMBL" id="LCTV02000003">
    <property type="protein sequence ID" value="PRQ76111.1"/>
    <property type="molecule type" value="Genomic_DNA"/>
</dbReference>
<dbReference type="SUPFAM" id="SSF52058">
    <property type="entry name" value="L domain-like"/>
    <property type="match status" value="1"/>
</dbReference>